<evidence type="ECO:0000313" key="1">
    <source>
        <dbReference type="EMBL" id="CAI3546649.1"/>
    </source>
</evidence>
<sequence length="146" mass="16440">MTSHIDNNEKMQSNLSGMALRSKLQCLEAKCKMNEKAMQNIIYTRIYCLFKYLYLTASKKYDVNTIKIQFTPNIPIDETGIADMISKLVAGNVVSKETLRSWLPRIENPVAEGEKLKKELRDTLPGSALDNIQHTDEAIGGESDEA</sequence>
<dbReference type="AlphaFoldDB" id="A0AAD1YBF8"/>
<comment type="caution">
    <text evidence="1">The sequence shown here is derived from an EMBL/GenBank/DDBJ whole genome shotgun (WGS) entry which is preliminary data.</text>
</comment>
<organism evidence="1 2">
    <name type="scientific">Clostridium neonatale</name>
    <dbReference type="NCBI Taxonomy" id="137838"/>
    <lineage>
        <taxon>Bacteria</taxon>
        <taxon>Bacillati</taxon>
        <taxon>Bacillota</taxon>
        <taxon>Clostridia</taxon>
        <taxon>Eubacteriales</taxon>
        <taxon>Clostridiaceae</taxon>
        <taxon>Clostridium</taxon>
    </lineage>
</organism>
<proteinExistence type="predicted"/>
<evidence type="ECO:0008006" key="3">
    <source>
        <dbReference type="Google" id="ProtNLM"/>
    </source>
</evidence>
<protein>
    <recommendedName>
        <fullName evidence="3">Phage portal protein</fullName>
    </recommendedName>
</protein>
<gene>
    <name evidence="1" type="ORF">CNEO2_1630003</name>
</gene>
<dbReference type="Proteomes" id="UP001189143">
    <property type="component" value="Unassembled WGS sequence"/>
</dbReference>
<reference evidence="1" key="1">
    <citation type="submission" date="2022-10" db="EMBL/GenBank/DDBJ databases">
        <authorList>
            <person name="Aires J."/>
            <person name="Mesa V."/>
        </authorList>
    </citation>
    <scope>NUCLEOTIDE SEQUENCE</scope>
    <source>
        <strain evidence="1">Clostridium neonatale JD116</strain>
    </source>
</reference>
<name>A0AAD1YBF8_9CLOT</name>
<dbReference type="Pfam" id="PF05133">
    <property type="entry name" value="SPP1_portal"/>
    <property type="match status" value="1"/>
</dbReference>
<accession>A0AAD1YBF8</accession>
<evidence type="ECO:0000313" key="2">
    <source>
        <dbReference type="Proteomes" id="UP001189143"/>
    </source>
</evidence>
<dbReference type="InterPro" id="IPR021145">
    <property type="entry name" value="Portal_protein_SPP1_Gp6-like"/>
</dbReference>
<dbReference type="EMBL" id="CAMTCP010000070">
    <property type="protein sequence ID" value="CAI3546649.1"/>
    <property type="molecule type" value="Genomic_DNA"/>
</dbReference>